<evidence type="ECO:0000313" key="3">
    <source>
        <dbReference type="EMBL" id="AMY68982.1"/>
    </source>
</evidence>
<dbReference type="PATRIC" id="fig|1335048.3.peg.1803"/>
<dbReference type="EMBL" id="CP012661">
    <property type="protein sequence ID" value="AMY68982.1"/>
    <property type="molecule type" value="Genomic_DNA"/>
</dbReference>
<dbReference type="RefSeq" id="WP_066812180.1">
    <property type="nucleotide sequence ID" value="NZ_CP012661.1"/>
</dbReference>
<evidence type="ECO:0000256" key="1">
    <source>
        <dbReference type="SAM" id="Coils"/>
    </source>
</evidence>
<gene>
    <name evidence="3" type="ORF">AKL17_1730</name>
</gene>
<keyword evidence="1" id="KW-0175">Coiled coil</keyword>
<reference evidence="3 4" key="1">
    <citation type="submission" date="2015-09" db="EMBL/GenBank/DDBJ databases">
        <title>Complete genome sequence of Defluviimonas alba cai42t isolated from an oilfield in Xinjiang.</title>
        <authorList>
            <person name="Geng S."/>
            <person name="Pan X."/>
            <person name="Wu X."/>
        </authorList>
    </citation>
    <scope>NUCLEOTIDE SEQUENCE [LARGE SCALE GENOMIC DNA]</scope>
    <source>
        <strain evidence="4">cai42</strain>
    </source>
</reference>
<protein>
    <submittedName>
        <fullName evidence="3">Uncharacterized protein</fullName>
    </submittedName>
</protein>
<dbReference type="KEGG" id="daa:AKL17_1730"/>
<dbReference type="OrthoDB" id="7871100at2"/>
<name>A0A159Z1Z8_9RHOB</name>
<keyword evidence="4" id="KW-1185">Reference proteome</keyword>
<evidence type="ECO:0000313" key="4">
    <source>
        <dbReference type="Proteomes" id="UP000076128"/>
    </source>
</evidence>
<feature type="coiled-coil region" evidence="1">
    <location>
        <begin position="48"/>
        <end position="75"/>
    </location>
</feature>
<dbReference type="Proteomes" id="UP000076128">
    <property type="component" value="Chromosome"/>
</dbReference>
<feature type="region of interest" description="Disordered" evidence="2">
    <location>
        <begin position="164"/>
        <end position="183"/>
    </location>
</feature>
<dbReference type="AlphaFoldDB" id="A0A159Z1Z8"/>
<feature type="compositionally biased region" description="Low complexity" evidence="2">
    <location>
        <begin position="173"/>
        <end position="183"/>
    </location>
</feature>
<dbReference type="STRING" id="1335048.AKL17_1730"/>
<proteinExistence type="predicted"/>
<sequence length="183" mass="19248">MSDITDFERRIAAALDRIGQGVEGMLRPGAASGPADAAPEPAVDAAELAALREALDSERAANAQLVERVRAIKEKQDSTIGGLERRVARLTAQLEAGGLDAAKLRRANTQLSDAAQALREAMAAGLQEPHLINKAMLAELEALRALRASDVAEMEEILAELKPLLTPNPAPNSTPNSTEAANA</sequence>
<organism evidence="3 4">
    <name type="scientific">Frigidibacter mobilis</name>
    <dbReference type="NCBI Taxonomy" id="1335048"/>
    <lineage>
        <taxon>Bacteria</taxon>
        <taxon>Pseudomonadati</taxon>
        <taxon>Pseudomonadota</taxon>
        <taxon>Alphaproteobacteria</taxon>
        <taxon>Rhodobacterales</taxon>
        <taxon>Paracoccaceae</taxon>
        <taxon>Frigidibacter</taxon>
    </lineage>
</organism>
<evidence type="ECO:0000256" key="2">
    <source>
        <dbReference type="SAM" id="MobiDB-lite"/>
    </source>
</evidence>
<accession>A0A159Z1Z8</accession>